<dbReference type="InterPro" id="IPR009081">
    <property type="entry name" value="PP-bd_ACP"/>
</dbReference>
<feature type="domain" description="Carrier" evidence="1">
    <location>
        <begin position="4"/>
        <end position="85"/>
    </location>
</feature>
<sequence>MIDEYRSELVKFVGEEFLSESERADLDAETPLLEAGILDSLRVAVLLNFIREELGVNVPLARLDMRNFADIATLAAMLADLAPVRSGGAA</sequence>
<gene>
    <name evidence="2" type="ORF">SAMN05216215_1010168</name>
</gene>
<dbReference type="Gene3D" id="1.10.1200.10">
    <property type="entry name" value="ACP-like"/>
    <property type="match status" value="1"/>
</dbReference>
<evidence type="ECO:0000313" key="3">
    <source>
        <dbReference type="Proteomes" id="UP000199529"/>
    </source>
</evidence>
<dbReference type="AlphaFoldDB" id="A0A1H3BGB3"/>
<organism evidence="2 3">
    <name type="scientific">Saccharopolyspora shandongensis</name>
    <dbReference type="NCBI Taxonomy" id="418495"/>
    <lineage>
        <taxon>Bacteria</taxon>
        <taxon>Bacillati</taxon>
        <taxon>Actinomycetota</taxon>
        <taxon>Actinomycetes</taxon>
        <taxon>Pseudonocardiales</taxon>
        <taxon>Pseudonocardiaceae</taxon>
        <taxon>Saccharopolyspora</taxon>
    </lineage>
</organism>
<proteinExistence type="predicted"/>
<dbReference type="EMBL" id="FNOK01000010">
    <property type="protein sequence ID" value="SDX40414.1"/>
    <property type="molecule type" value="Genomic_DNA"/>
</dbReference>
<name>A0A1H3BGB3_9PSEU</name>
<dbReference type="STRING" id="418495.SAMN05216215_1010168"/>
<reference evidence="3" key="1">
    <citation type="submission" date="2016-10" db="EMBL/GenBank/DDBJ databases">
        <authorList>
            <person name="Varghese N."/>
            <person name="Submissions S."/>
        </authorList>
    </citation>
    <scope>NUCLEOTIDE SEQUENCE [LARGE SCALE GENOMIC DNA]</scope>
    <source>
        <strain evidence="3">CGMCC 4.3530</strain>
    </source>
</reference>
<dbReference type="RefSeq" id="WP_177226450.1">
    <property type="nucleotide sequence ID" value="NZ_FNOK01000010.1"/>
</dbReference>
<dbReference type="SUPFAM" id="SSF47336">
    <property type="entry name" value="ACP-like"/>
    <property type="match status" value="1"/>
</dbReference>
<dbReference type="Proteomes" id="UP000199529">
    <property type="component" value="Unassembled WGS sequence"/>
</dbReference>
<evidence type="ECO:0000313" key="2">
    <source>
        <dbReference type="EMBL" id="SDX40414.1"/>
    </source>
</evidence>
<keyword evidence="3" id="KW-1185">Reference proteome</keyword>
<evidence type="ECO:0000259" key="1">
    <source>
        <dbReference type="PROSITE" id="PS50075"/>
    </source>
</evidence>
<accession>A0A1H3BGB3</accession>
<dbReference type="Pfam" id="PF00550">
    <property type="entry name" value="PP-binding"/>
    <property type="match status" value="1"/>
</dbReference>
<protein>
    <submittedName>
        <fullName evidence="2">Clorobiocin biosynthesis protein CloN5</fullName>
    </submittedName>
</protein>
<dbReference type="PROSITE" id="PS50075">
    <property type="entry name" value="CARRIER"/>
    <property type="match status" value="1"/>
</dbReference>
<dbReference type="InterPro" id="IPR036736">
    <property type="entry name" value="ACP-like_sf"/>
</dbReference>